<feature type="domain" description="VTT" evidence="8">
    <location>
        <begin position="50"/>
        <end position="176"/>
    </location>
</feature>
<comment type="caution">
    <text evidence="9">The sequence shown here is derived from an EMBL/GenBank/DDBJ whole genome shotgun (WGS) entry which is preliminary data.</text>
</comment>
<dbReference type="OrthoDB" id="9813426at2"/>
<dbReference type="PANTHER" id="PTHR30353">
    <property type="entry name" value="INNER MEMBRANE PROTEIN DEDA-RELATED"/>
    <property type="match status" value="1"/>
</dbReference>
<feature type="transmembrane region" description="Helical" evidence="7">
    <location>
        <begin position="156"/>
        <end position="176"/>
    </location>
</feature>
<evidence type="ECO:0000313" key="10">
    <source>
        <dbReference type="Proteomes" id="UP000294830"/>
    </source>
</evidence>
<comment type="caution">
    <text evidence="7">Lacks conserved residue(s) required for the propagation of feature annotation.</text>
</comment>
<comment type="subcellular location">
    <subcellularLocation>
        <location evidence="1 7">Cell membrane</location>
        <topology evidence="1 7">Multi-pass membrane protein</topology>
    </subcellularLocation>
</comment>
<proteinExistence type="inferred from homology"/>
<evidence type="ECO:0000256" key="3">
    <source>
        <dbReference type="ARBA" id="ARBA00022475"/>
    </source>
</evidence>
<evidence type="ECO:0000259" key="8">
    <source>
        <dbReference type="Pfam" id="PF09335"/>
    </source>
</evidence>
<name>A0A4R2EK33_9BACT</name>
<evidence type="ECO:0000256" key="1">
    <source>
        <dbReference type="ARBA" id="ARBA00004651"/>
    </source>
</evidence>
<reference evidence="9 10" key="1">
    <citation type="submission" date="2019-03" db="EMBL/GenBank/DDBJ databases">
        <title>Genomic Encyclopedia of Archaeal and Bacterial Type Strains, Phase II (KMG-II): from individual species to whole genera.</title>
        <authorList>
            <person name="Goeker M."/>
        </authorList>
    </citation>
    <scope>NUCLEOTIDE SEQUENCE [LARGE SCALE GENOMIC DNA]</scope>
    <source>
        <strain evidence="9 10">RL-C</strain>
    </source>
</reference>
<dbReference type="EMBL" id="SLWB01000005">
    <property type="protein sequence ID" value="TCN68921.1"/>
    <property type="molecule type" value="Genomic_DNA"/>
</dbReference>
<dbReference type="NCBIfam" id="NF008102">
    <property type="entry name" value="PRK10847.1"/>
    <property type="match status" value="1"/>
</dbReference>
<dbReference type="GO" id="GO:0005886">
    <property type="term" value="C:plasma membrane"/>
    <property type="evidence" value="ECO:0007669"/>
    <property type="project" value="UniProtKB-SubCell"/>
</dbReference>
<gene>
    <name evidence="9" type="ORF">CLV25_105123</name>
</gene>
<dbReference type="AlphaFoldDB" id="A0A4R2EK33"/>
<evidence type="ECO:0000313" key="9">
    <source>
        <dbReference type="EMBL" id="TCN68921.1"/>
    </source>
</evidence>
<evidence type="ECO:0000256" key="2">
    <source>
        <dbReference type="ARBA" id="ARBA00010792"/>
    </source>
</evidence>
<keyword evidence="10" id="KW-1185">Reference proteome</keyword>
<dbReference type="Proteomes" id="UP000294830">
    <property type="component" value="Unassembled WGS sequence"/>
</dbReference>
<comment type="similarity">
    <text evidence="2 7">Belongs to the DedA family.</text>
</comment>
<evidence type="ECO:0000256" key="7">
    <source>
        <dbReference type="RuleBase" id="RU367016"/>
    </source>
</evidence>
<sequence length="218" mass="24760">MLDLIQQLIDFILHIDKHLLEIVTDYQTWTYLILFAIIFCETGLVVTPFLPGDSLLFAAGAISAMEGNPIDVNLLVPTLLCAAVLGDNTNYWIGHLIGDRVYERNYKLIKRKYIDQTHAFYEKHGKTTLIVARFMPIVRTFAPFVAGIGKMKYLRFFSFSLIGNVLWVVLFTYAGNFFGNIPTIKQNFTLVVFAIIAISLVPPIYTFIKVKYFSSKAS</sequence>
<feature type="transmembrane region" description="Helical" evidence="7">
    <location>
        <begin position="188"/>
        <end position="208"/>
    </location>
</feature>
<keyword evidence="6 7" id="KW-0472">Membrane</keyword>
<evidence type="ECO:0000256" key="6">
    <source>
        <dbReference type="ARBA" id="ARBA00023136"/>
    </source>
</evidence>
<feature type="transmembrane region" description="Helical" evidence="7">
    <location>
        <begin position="29"/>
        <end position="50"/>
    </location>
</feature>
<organism evidence="9 10">
    <name type="scientific">Acetobacteroides hydrogenigenes</name>
    <dbReference type="NCBI Taxonomy" id="979970"/>
    <lineage>
        <taxon>Bacteria</taxon>
        <taxon>Pseudomonadati</taxon>
        <taxon>Bacteroidota</taxon>
        <taxon>Bacteroidia</taxon>
        <taxon>Bacteroidales</taxon>
        <taxon>Rikenellaceae</taxon>
        <taxon>Acetobacteroides</taxon>
    </lineage>
</organism>
<dbReference type="InterPro" id="IPR032816">
    <property type="entry name" value="VTT_dom"/>
</dbReference>
<keyword evidence="3 7" id="KW-1003">Cell membrane</keyword>
<evidence type="ECO:0000256" key="5">
    <source>
        <dbReference type="ARBA" id="ARBA00022989"/>
    </source>
</evidence>
<accession>A0A4R2EK33</accession>
<keyword evidence="5 7" id="KW-1133">Transmembrane helix</keyword>
<dbReference type="Pfam" id="PF09335">
    <property type="entry name" value="VTT_dom"/>
    <property type="match status" value="1"/>
</dbReference>
<dbReference type="PANTHER" id="PTHR30353:SF0">
    <property type="entry name" value="TRANSMEMBRANE PROTEIN"/>
    <property type="match status" value="1"/>
</dbReference>
<dbReference type="InterPro" id="IPR032818">
    <property type="entry name" value="DedA-like"/>
</dbReference>
<protein>
    <submittedName>
        <fullName evidence="9">Membrane-associated protein</fullName>
    </submittedName>
</protein>
<evidence type="ECO:0000256" key="4">
    <source>
        <dbReference type="ARBA" id="ARBA00022692"/>
    </source>
</evidence>
<keyword evidence="4 7" id="KW-0812">Transmembrane</keyword>
<dbReference type="InterPro" id="IPR058127">
    <property type="entry name" value="DedA"/>
</dbReference>